<dbReference type="SUPFAM" id="SSF53639">
    <property type="entry name" value="AraD/HMP-PK domain-like"/>
    <property type="match status" value="1"/>
</dbReference>
<dbReference type="RefSeq" id="WP_123929290.1">
    <property type="nucleotide sequence ID" value="NZ_JBPSDP010000006.1"/>
</dbReference>
<dbReference type="GO" id="GO:0005829">
    <property type="term" value="C:cytosol"/>
    <property type="evidence" value="ECO:0007669"/>
    <property type="project" value="TreeGrafter"/>
</dbReference>
<sequence>MDIDDQRAYLCAAAHQLASAGHAIGTGGNLSARLGDQVLVTPSGCRLDSVSPEQLVVVDLDGTVAVPTPYRPTSELRIHLDIYRTSSTAAVAHAHPIASVAVGNIVDELPAIHYTAAMLGGSVRVAPYAVFGSPELSTGINEALFERTAALMRNHGAIAVGSNIETACEHIELLEWLCEVYLRSVSAGTPAVLDKAQLIEVVATAARRHYTPFPGRER</sequence>
<dbReference type="PANTHER" id="PTHR22789:SF0">
    <property type="entry name" value="3-OXO-TETRONATE 4-PHOSPHATE DECARBOXYLASE-RELATED"/>
    <property type="match status" value="1"/>
</dbReference>
<evidence type="ECO:0000313" key="5">
    <source>
        <dbReference type="Proteomes" id="UP000267536"/>
    </source>
</evidence>
<dbReference type="Pfam" id="PF00596">
    <property type="entry name" value="Aldolase_II"/>
    <property type="match status" value="1"/>
</dbReference>
<dbReference type="SMART" id="SM01007">
    <property type="entry name" value="Aldolase_II"/>
    <property type="match status" value="1"/>
</dbReference>
<reference evidence="4 5" key="1">
    <citation type="submission" date="2018-11" db="EMBL/GenBank/DDBJ databases">
        <title>Draft genome sequence of Gordonia sp. RS15-1S isolated from rice stems.</title>
        <authorList>
            <person name="Muangham S."/>
        </authorList>
    </citation>
    <scope>NUCLEOTIDE SEQUENCE [LARGE SCALE GENOMIC DNA]</scope>
    <source>
        <strain evidence="4 5">RS15-1S</strain>
    </source>
</reference>
<dbReference type="Gene3D" id="3.40.225.10">
    <property type="entry name" value="Class II aldolase/adducin N-terminal domain"/>
    <property type="match status" value="1"/>
</dbReference>
<dbReference type="InterPro" id="IPR036409">
    <property type="entry name" value="Aldolase_II/adducin_N_sf"/>
</dbReference>
<dbReference type="GO" id="GO:0019323">
    <property type="term" value="P:pentose catabolic process"/>
    <property type="evidence" value="ECO:0007669"/>
    <property type="project" value="TreeGrafter"/>
</dbReference>
<dbReference type="Proteomes" id="UP000267536">
    <property type="component" value="Unassembled WGS sequence"/>
</dbReference>
<keyword evidence="5" id="KW-1185">Reference proteome</keyword>
<feature type="domain" description="Class II aldolase/adducin N-terminal" evidence="3">
    <location>
        <begin position="8"/>
        <end position="182"/>
    </location>
</feature>
<evidence type="ECO:0000259" key="3">
    <source>
        <dbReference type="SMART" id="SM01007"/>
    </source>
</evidence>
<dbReference type="GO" id="GO:0046872">
    <property type="term" value="F:metal ion binding"/>
    <property type="evidence" value="ECO:0007669"/>
    <property type="project" value="UniProtKB-KW"/>
</dbReference>
<accession>A0A3N4GR46</accession>
<organism evidence="4 5">
    <name type="scientific">Gordonia oryzae</name>
    <dbReference type="NCBI Taxonomy" id="2487349"/>
    <lineage>
        <taxon>Bacteria</taxon>
        <taxon>Bacillati</taxon>
        <taxon>Actinomycetota</taxon>
        <taxon>Actinomycetes</taxon>
        <taxon>Mycobacteriales</taxon>
        <taxon>Gordoniaceae</taxon>
        <taxon>Gordonia</taxon>
    </lineage>
</organism>
<comment type="caution">
    <text evidence="4">The sequence shown here is derived from an EMBL/GenBank/DDBJ whole genome shotgun (WGS) entry which is preliminary data.</text>
</comment>
<evidence type="ECO:0000256" key="1">
    <source>
        <dbReference type="ARBA" id="ARBA00022723"/>
    </source>
</evidence>
<keyword evidence="2" id="KW-0456">Lyase</keyword>
<dbReference type="AlphaFoldDB" id="A0A3N4GR46"/>
<keyword evidence="1" id="KW-0479">Metal-binding</keyword>
<dbReference type="EMBL" id="RKMH01000007">
    <property type="protein sequence ID" value="RPA61100.1"/>
    <property type="molecule type" value="Genomic_DNA"/>
</dbReference>
<dbReference type="OrthoDB" id="9786287at2"/>
<dbReference type="PANTHER" id="PTHR22789">
    <property type="entry name" value="FUCULOSE PHOSPHATE ALDOLASE"/>
    <property type="match status" value="1"/>
</dbReference>
<dbReference type="InterPro" id="IPR050197">
    <property type="entry name" value="Aldolase_class_II_sugar_metab"/>
</dbReference>
<gene>
    <name evidence="4" type="ORF">EF294_10695</name>
</gene>
<name>A0A3N4GR46_9ACTN</name>
<protein>
    <submittedName>
        <fullName evidence="4">Class II aldolase/adducin family protein</fullName>
    </submittedName>
</protein>
<evidence type="ECO:0000256" key="2">
    <source>
        <dbReference type="ARBA" id="ARBA00023239"/>
    </source>
</evidence>
<dbReference type="GO" id="GO:0016832">
    <property type="term" value="F:aldehyde-lyase activity"/>
    <property type="evidence" value="ECO:0007669"/>
    <property type="project" value="TreeGrafter"/>
</dbReference>
<evidence type="ECO:0000313" key="4">
    <source>
        <dbReference type="EMBL" id="RPA61100.1"/>
    </source>
</evidence>
<proteinExistence type="predicted"/>
<dbReference type="InterPro" id="IPR001303">
    <property type="entry name" value="Aldolase_II/adducin_N"/>
</dbReference>